<dbReference type="AlphaFoldDB" id="A0A0N5CCK5"/>
<dbReference type="Proteomes" id="UP000046392">
    <property type="component" value="Unplaced"/>
</dbReference>
<keyword evidence="1" id="KW-1185">Reference proteome</keyword>
<dbReference type="WBParaSite" id="SPAL_0001560830.1">
    <property type="protein sequence ID" value="SPAL_0001560830.1"/>
    <property type="gene ID" value="SPAL_0001560830"/>
</dbReference>
<reference evidence="2" key="1">
    <citation type="submission" date="2017-02" db="UniProtKB">
        <authorList>
            <consortium name="WormBaseParasite"/>
        </authorList>
    </citation>
    <scope>IDENTIFICATION</scope>
</reference>
<sequence>MNENALIRIRRGEKKKIVFFFKISQKKGKEKNEKLHRQQLQLQQLKLLHLRLLLLLQQNALIRIRRGEKKKIVFFFKISQKKGKEKNEKLHRQQLQLQQLKLLHLRLLLLLQQLLKKRKIVQIFIMVLRDFCAIVYMLQIDLEI</sequence>
<name>A0A0N5CCK5_STREA</name>
<evidence type="ECO:0000313" key="2">
    <source>
        <dbReference type="WBParaSite" id="SPAL_0001560830.1"/>
    </source>
</evidence>
<evidence type="ECO:0000313" key="1">
    <source>
        <dbReference type="Proteomes" id="UP000046392"/>
    </source>
</evidence>
<protein>
    <submittedName>
        <fullName evidence="2">Transmembrane protein</fullName>
    </submittedName>
</protein>
<accession>A0A0N5CCK5</accession>
<organism evidence="1 2">
    <name type="scientific">Strongyloides papillosus</name>
    <name type="common">Intestinal threadworm</name>
    <dbReference type="NCBI Taxonomy" id="174720"/>
    <lineage>
        <taxon>Eukaryota</taxon>
        <taxon>Metazoa</taxon>
        <taxon>Ecdysozoa</taxon>
        <taxon>Nematoda</taxon>
        <taxon>Chromadorea</taxon>
        <taxon>Rhabditida</taxon>
        <taxon>Tylenchina</taxon>
        <taxon>Panagrolaimomorpha</taxon>
        <taxon>Strongyloidoidea</taxon>
        <taxon>Strongyloididae</taxon>
        <taxon>Strongyloides</taxon>
    </lineage>
</organism>
<proteinExistence type="predicted"/>